<evidence type="ECO:0000256" key="1">
    <source>
        <dbReference type="SAM" id="SignalP"/>
    </source>
</evidence>
<dbReference type="Proteomes" id="UP001595758">
    <property type="component" value="Unassembled WGS sequence"/>
</dbReference>
<name>A0ABV8CHY7_9GAMM</name>
<keyword evidence="3" id="KW-1185">Reference proteome</keyword>
<proteinExistence type="predicted"/>
<organism evidence="2 3">
    <name type="scientific">Legionella dresdenensis</name>
    <dbReference type="NCBI Taxonomy" id="450200"/>
    <lineage>
        <taxon>Bacteria</taxon>
        <taxon>Pseudomonadati</taxon>
        <taxon>Pseudomonadota</taxon>
        <taxon>Gammaproteobacteria</taxon>
        <taxon>Legionellales</taxon>
        <taxon>Legionellaceae</taxon>
        <taxon>Legionella</taxon>
    </lineage>
</organism>
<feature type="chain" id="PRO_5047539112" evidence="1">
    <location>
        <begin position="23"/>
        <end position="124"/>
    </location>
</feature>
<feature type="signal peptide" evidence="1">
    <location>
        <begin position="1"/>
        <end position="22"/>
    </location>
</feature>
<comment type="caution">
    <text evidence="2">The sequence shown here is derived from an EMBL/GenBank/DDBJ whole genome shotgun (WGS) entry which is preliminary data.</text>
</comment>
<keyword evidence="1" id="KW-0732">Signal</keyword>
<evidence type="ECO:0000313" key="3">
    <source>
        <dbReference type="Proteomes" id="UP001595758"/>
    </source>
</evidence>
<dbReference type="EMBL" id="JBHSAB010000026">
    <property type="protein sequence ID" value="MFC3909622.1"/>
    <property type="molecule type" value="Genomic_DNA"/>
</dbReference>
<sequence length="124" mass="13198">MSLLIRLFVICTLLFTAQICEAGRCGGCTGPKCENPCEQGACCQAMGGIQYCDSSAGRFVCNNGYYSSCYCTRHAIMDLQNVQGCCLWQGGVMIIDPTGMVICNNGAVSEVCTLQSPPQPVASF</sequence>
<protein>
    <submittedName>
        <fullName evidence="2">Neurogenic locus notch</fullName>
    </submittedName>
</protein>
<reference evidence="3" key="1">
    <citation type="journal article" date="2019" name="Int. J. Syst. Evol. Microbiol.">
        <title>The Global Catalogue of Microorganisms (GCM) 10K type strain sequencing project: providing services to taxonomists for standard genome sequencing and annotation.</title>
        <authorList>
            <consortium name="The Broad Institute Genomics Platform"/>
            <consortium name="The Broad Institute Genome Sequencing Center for Infectious Disease"/>
            <person name="Wu L."/>
            <person name="Ma J."/>
        </authorList>
    </citation>
    <scope>NUCLEOTIDE SEQUENCE [LARGE SCALE GENOMIC DNA]</scope>
    <source>
        <strain evidence="3">CCUG 59858</strain>
    </source>
</reference>
<accession>A0ABV8CHY7</accession>
<gene>
    <name evidence="2" type="ORF">ACFORL_11130</name>
</gene>
<evidence type="ECO:0000313" key="2">
    <source>
        <dbReference type="EMBL" id="MFC3909622.1"/>
    </source>
</evidence>
<dbReference type="RefSeq" id="WP_382344013.1">
    <property type="nucleotide sequence ID" value="NZ_JBHSAB010000026.1"/>
</dbReference>